<sequence>MEEWRKNVERFALELPGASEHIRGLAAWYDSPEGQGEIDVWLGRRYTDSNEGRRKIVHTGLTMSILGIMTAMIGSATKDNGSTPVQEGLD</sequence>
<keyword evidence="1" id="KW-1133">Transmembrane helix</keyword>
<keyword evidence="1" id="KW-0812">Transmembrane</keyword>
<evidence type="ECO:0000313" key="3">
    <source>
        <dbReference type="Proteomes" id="UP000011083"/>
    </source>
</evidence>
<evidence type="ECO:0000313" key="2">
    <source>
        <dbReference type="EMBL" id="ELR15983.1"/>
    </source>
</evidence>
<organism evidence="2 3">
    <name type="scientific">Acanthamoeba castellanii (strain ATCC 30010 / Neff)</name>
    <dbReference type="NCBI Taxonomy" id="1257118"/>
    <lineage>
        <taxon>Eukaryota</taxon>
        <taxon>Amoebozoa</taxon>
        <taxon>Discosea</taxon>
        <taxon>Longamoebia</taxon>
        <taxon>Centramoebida</taxon>
        <taxon>Acanthamoebidae</taxon>
        <taxon>Acanthamoeba</taxon>
    </lineage>
</organism>
<gene>
    <name evidence="2" type="ORF">ACA1_221590</name>
</gene>
<dbReference type="VEuPathDB" id="AmoebaDB:ACA1_221590"/>
<reference evidence="2 3" key="1">
    <citation type="journal article" date="2013" name="Genome Biol.">
        <title>Genome of Acanthamoeba castellanii highlights extensive lateral gene transfer and early evolution of tyrosine kinase signaling.</title>
        <authorList>
            <person name="Clarke M."/>
            <person name="Lohan A.J."/>
            <person name="Liu B."/>
            <person name="Lagkouvardos I."/>
            <person name="Roy S."/>
            <person name="Zafar N."/>
            <person name="Bertelli C."/>
            <person name="Schilde C."/>
            <person name="Kianianmomeni A."/>
            <person name="Burglin T.R."/>
            <person name="Frech C."/>
            <person name="Turcotte B."/>
            <person name="Kopec K.O."/>
            <person name="Synnott J.M."/>
            <person name="Choo C."/>
            <person name="Paponov I."/>
            <person name="Finkler A."/>
            <person name="Soon Heng Tan C."/>
            <person name="Hutchins A.P."/>
            <person name="Weinmeier T."/>
            <person name="Rattei T."/>
            <person name="Chu J.S."/>
            <person name="Gimenez G."/>
            <person name="Irimia M."/>
            <person name="Rigden D.J."/>
            <person name="Fitzpatrick D.A."/>
            <person name="Lorenzo-Morales J."/>
            <person name="Bateman A."/>
            <person name="Chiu C.H."/>
            <person name="Tang P."/>
            <person name="Hegemann P."/>
            <person name="Fromm H."/>
            <person name="Raoult D."/>
            <person name="Greub G."/>
            <person name="Miranda-Saavedra D."/>
            <person name="Chen N."/>
            <person name="Nash P."/>
            <person name="Ginger M.L."/>
            <person name="Horn M."/>
            <person name="Schaap P."/>
            <person name="Caler L."/>
            <person name="Loftus B."/>
        </authorList>
    </citation>
    <scope>NUCLEOTIDE SEQUENCE [LARGE SCALE GENOMIC DNA]</scope>
    <source>
        <strain evidence="2 3">Neff</strain>
    </source>
</reference>
<name>L8GTQ3_ACACF</name>
<proteinExistence type="predicted"/>
<feature type="transmembrane region" description="Helical" evidence="1">
    <location>
        <begin position="56"/>
        <end position="76"/>
    </location>
</feature>
<dbReference type="EMBL" id="KB008010">
    <property type="protein sequence ID" value="ELR15983.1"/>
    <property type="molecule type" value="Genomic_DNA"/>
</dbReference>
<accession>L8GTQ3</accession>
<keyword evidence="3" id="KW-1185">Reference proteome</keyword>
<keyword evidence="1" id="KW-0472">Membrane</keyword>
<dbReference type="GeneID" id="14916721"/>
<dbReference type="RefSeq" id="XP_004337996.1">
    <property type="nucleotide sequence ID" value="XM_004337948.1"/>
</dbReference>
<dbReference type="KEGG" id="acan:ACA1_221590"/>
<evidence type="ECO:0000256" key="1">
    <source>
        <dbReference type="SAM" id="Phobius"/>
    </source>
</evidence>
<dbReference type="Proteomes" id="UP000011083">
    <property type="component" value="Unassembled WGS sequence"/>
</dbReference>
<dbReference type="AlphaFoldDB" id="L8GTQ3"/>
<protein>
    <submittedName>
        <fullName evidence="2">Uncharacterized protein</fullName>
    </submittedName>
</protein>